<name>A0A7G9WIN2_9FIRM</name>
<protein>
    <submittedName>
        <fullName evidence="6">Metallophosphoesterase</fullName>
    </submittedName>
</protein>
<dbReference type="PANTHER" id="PTHR42988:SF2">
    <property type="entry name" value="CYCLIC NUCLEOTIDE PHOSPHODIESTERASE CBUA0032-RELATED"/>
    <property type="match status" value="1"/>
</dbReference>
<comment type="similarity">
    <text evidence="4">Belongs to the cyclic nucleotide phosphodiesterase class-III family.</text>
</comment>
<evidence type="ECO:0000256" key="4">
    <source>
        <dbReference type="ARBA" id="ARBA00025742"/>
    </source>
</evidence>
<dbReference type="InterPro" id="IPR004843">
    <property type="entry name" value="Calcineurin-like_PHP"/>
</dbReference>
<dbReference type="KEGG" id="caml:H6X83_02525"/>
<dbReference type="InterPro" id="IPR029052">
    <property type="entry name" value="Metallo-depent_PP-like"/>
</dbReference>
<organism evidence="6 7">
    <name type="scientific">Caproicibacterium amylolyticum</name>
    <dbReference type="NCBI Taxonomy" id="2766537"/>
    <lineage>
        <taxon>Bacteria</taxon>
        <taxon>Bacillati</taxon>
        <taxon>Bacillota</taxon>
        <taxon>Clostridia</taxon>
        <taxon>Eubacteriales</taxon>
        <taxon>Oscillospiraceae</taxon>
        <taxon>Caproicibacterium</taxon>
    </lineage>
</organism>
<keyword evidence="2" id="KW-0378">Hydrolase</keyword>
<dbReference type="Proteomes" id="UP000516046">
    <property type="component" value="Chromosome"/>
</dbReference>
<dbReference type="Pfam" id="PF00149">
    <property type="entry name" value="Metallophos"/>
    <property type="match status" value="1"/>
</dbReference>
<gene>
    <name evidence="6" type="ORF">H6X83_02525</name>
</gene>
<evidence type="ECO:0000259" key="5">
    <source>
        <dbReference type="Pfam" id="PF00149"/>
    </source>
</evidence>
<dbReference type="GO" id="GO:0046872">
    <property type="term" value="F:metal ion binding"/>
    <property type="evidence" value="ECO:0007669"/>
    <property type="project" value="UniProtKB-KW"/>
</dbReference>
<evidence type="ECO:0000313" key="7">
    <source>
        <dbReference type="Proteomes" id="UP000516046"/>
    </source>
</evidence>
<dbReference type="SUPFAM" id="SSF56300">
    <property type="entry name" value="Metallo-dependent phosphatases"/>
    <property type="match status" value="1"/>
</dbReference>
<evidence type="ECO:0000256" key="2">
    <source>
        <dbReference type="ARBA" id="ARBA00022801"/>
    </source>
</evidence>
<evidence type="ECO:0000313" key="6">
    <source>
        <dbReference type="EMBL" id="QNO18544.1"/>
    </source>
</evidence>
<accession>A0A7G9WIN2</accession>
<keyword evidence="1" id="KW-0479">Metal-binding</keyword>
<proteinExistence type="inferred from homology"/>
<dbReference type="PANTHER" id="PTHR42988">
    <property type="entry name" value="PHOSPHOHYDROLASE"/>
    <property type="match status" value="1"/>
</dbReference>
<keyword evidence="3" id="KW-0408">Iron</keyword>
<evidence type="ECO:0000256" key="3">
    <source>
        <dbReference type="ARBA" id="ARBA00023004"/>
    </source>
</evidence>
<feature type="domain" description="Calcineurin-like phosphoesterase" evidence="5">
    <location>
        <begin position="53"/>
        <end position="298"/>
    </location>
</feature>
<dbReference type="RefSeq" id="WP_212507608.1">
    <property type="nucleotide sequence ID" value="NZ_CP060696.1"/>
</dbReference>
<dbReference type="InterPro" id="IPR050884">
    <property type="entry name" value="CNP_phosphodiesterase-III"/>
</dbReference>
<dbReference type="GO" id="GO:0016787">
    <property type="term" value="F:hydrolase activity"/>
    <property type="evidence" value="ECO:0007669"/>
    <property type="project" value="UniProtKB-KW"/>
</dbReference>
<sequence length="450" mass="49360">MRNHPVRRILIISVVATVLIVCTICAAAGFQRLSNLNFQFGTSSAAAAYPNTKFAVVSDTHLYDTSLGTAGNAFEKCMESDRKLLKNSEELISFGMKKIEASGAKFVLVTGDLTKDGELLNHQKMAAQLSALRKQGIKVYVVPGNHDVSNPGAVRYAGNKETTVPNITAAQFAEIYKNCGYGDAILRDPSSLSYVAQPQAGLWIVALDSCRYSENKPGGTETVGGRLTQAEVNWLEGVLGKAEQQKKAVIVMQHHGIVEHWKGQSSLHPDYLVKDYQNIGKLLASYHVRAAFTGHYHAQDITEGTFGTYGSLYDIETGSMITPPCPVRYCTISAKKLNVSTERMIGEIHPGTDFQKNADIFVRKTILNEANEVLNKYHVVGNDADLIANQVASAFVAHYNGDEDPTKRPAFDESKLSLWGRIAYAKERYVLDGLWNDLPPADNKCTIPLN</sequence>
<dbReference type="Gene3D" id="3.60.21.10">
    <property type="match status" value="1"/>
</dbReference>
<dbReference type="EMBL" id="CP060696">
    <property type="protein sequence ID" value="QNO18544.1"/>
    <property type="molecule type" value="Genomic_DNA"/>
</dbReference>
<evidence type="ECO:0000256" key="1">
    <source>
        <dbReference type="ARBA" id="ARBA00022723"/>
    </source>
</evidence>
<keyword evidence="7" id="KW-1185">Reference proteome</keyword>
<reference evidence="6 7" key="1">
    <citation type="submission" date="2020-08" db="EMBL/GenBank/DDBJ databases">
        <authorList>
            <person name="Ren C."/>
            <person name="Gu Y."/>
            <person name="Xu Y."/>
        </authorList>
    </citation>
    <scope>NUCLEOTIDE SEQUENCE [LARGE SCALE GENOMIC DNA]</scope>
    <source>
        <strain evidence="6 7">LBM18003</strain>
    </source>
</reference>
<dbReference type="AlphaFoldDB" id="A0A7G9WIN2"/>